<sequence>MASRVITVASTRASAPATTVCRRVVRGGAATGGGATKSSATIRGRRSVRAAAEEPGAAAAAVRYDDIIAVLREAPIDGLDAAVDAVKLELTTGFYEHAVRRIDACRSAGDEAEADALDELCGRVMMASDRTFGAILPSLGDGSGEEIDGEASEALVTAGDLTPAQQEQLQRRWDGIAARLAAEGEANAIAQVEKNATSRRDSVVAILGRVPMGPKELRSLNMVTAERRIIDVLLTFPRGPERSDALTDALTPPPETETETDDGDEVNDGRGDNLELTDDDMLVGDEEEVFTTPARLLAAVELAIKEANAGGDDVATVEELRSLRAEVAQRCDFLN</sequence>
<dbReference type="GeneID" id="8246841"/>
<protein>
    <submittedName>
        <fullName evidence="2">Uncharacterized protein</fullName>
    </submittedName>
</protein>
<evidence type="ECO:0000256" key="1">
    <source>
        <dbReference type="SAM" id="MobiDB-lite"/>
    </source>
</evidence>
<dbReference type="OMA" id="CGRVMMA"/>
<reference evidence="2 3" key="1">
    <citation type="journal article" date="2009" name="Science">
        <title>Green evolution and dynamic adaptations revealed by genomes of the marine picoeukaryotes Micromonas.</title>
        <authorList>
            <person name="Worden A.Z."/>
            <person name="Lee J.H."/>
            <person name="Mock T."/>
            <person name="Rouze P."/>
            <person name="Simmons M.P."/>
            <person name="Aerts A.L."/>
            <person name="Allen A.E."/>
            <person name="Cuvelier M.L."/>
            <person name="Derelle E."/>
            <person name="Everett M.V."/>
            <person name="Foulon E."/>
            <person name="Grimwood J."/>
            <person name="Gundlach H."/>
            <person name="Henrissat B."/>
            <person name="Napoli C."/>
            <person name="McDonald S.M."/>
            <person name="Parker M.S."/>
            <person name="Rombauts S."/>
            <person name="Salamov A."/>
            <person name="Von Dassow P."/>
            <person name="Badger J.H."/>
            <person name="Coutinho P.M."/>
            <person name="Demir E."/>
            <person name="Dubchak I."/>
            <person name="Gentemann C."/>
            <person name="Eikrem W."/>
            <person name="Gready J.E."/>
            <person name="John U."/>
            <person name="Lanier W."/>
            <person name="Lindquist E.A."/>
            <person name="Lucas S."/>
            <person name="Mayer K.F."/>
            <person name="Moreau H."/>
            <person name="Not F."/>
            <person name="Otillar R."/>
            <person name="Panaud O."/>
            <person name="Pangilinan J."/>
            <person name="Paulsen I."/>
            <person name="Piegu B."/>
            <person name="Poliakov A."/>
            <person name="Robbens S."/>
            <person name="Schmutz J."/>
            <person name="Toulza E."/>
            <person name="Wyss T."/>
            <person name="Zelensky A."/>
            <person name="Zhou K."/>
            <person name="Armbrust E.V."/>
            <person name="Bhattacharya D."/>
            <person name="Goodenough U.W."/>
            <person name="Van de Peer Y."/>
            <person name="Grigoriev I.V."/>
        </authorList>
    </citation>
    <scope>NUCLEOTIDE SEQUENCE [LARGE SCALE GENOMIC DNA]</scope>
    <source>
        <strain evidence="3">RCC299 / NOUM17</strain>
    </source>
</reference>
<keyword evidence="3" id="KW-1185">Reference proteome</keyword>
<dbReference type="STRING" id="296587.C1FHH4"/>
<feature type="compositionally biased region" description="Acidic residues" evidence="1">
    <location>
        <begin position="256"/>
        <end position="266"/>
    </location>
</feature>
<dbReference type="Proteomes" id="UP000002009">
    <property type="component" value="Chromosome 10"/>
</dbReference>
<dbReference type="AlphaFoldDB" id="C1FHH4"/>
<evidence type="ECO:0000313" key="2">
    <source>
        <dbReference type="EMBL" id="ACO70101.1"/>
    </source>
</evidence>
<dbReference type="RefSeq" id="XP_002508843.1">
    <property type="nucleotide sequence ID" value="XM_002508797.1"/>
</dbReference>
<dbReference type="KEGG" id="mis:MICPUN_62084"/>
<gene>
    <name evidence="2" type="ORF">MICPUN_62084</name>
</gene>
<feature type="region of interest" description="Disordered" evidence="1">
    <location>
        <begin position="241"/>
        <end position="277"/>
    </location>
</feature>
<proteinExistence type="predicted"/>
<organism evidence="2 3">
    <name type="scientific">Micromonas commoda (strain RCC299 / NOUM17 / CCMP2709)</name>
    <name type="common">Picoplanktonic green alga</name>
    <dbReference type="NCBI Taxonomy" id="296587"/>
    <lineage>
        <taxon>Eukaryota</taxon>
        <taxon>Viridiplantae</taxon>
        <taxon>Chlorophyta</taxon>
        <taxon>Mamiellophyceae</taxon>
        <taxon>Mamiellales</taxon>
        <taxon>Mamiellaceae</taxon>
        <taxon>Micromonas</taxon>
    </lineage>
</organism>
<evidence type="ECO:0000313" key="3">
    <source>
        <dbReference type="Proteomes" id="UP000002009"/>
    </source>
</evidence>
<dbReference type="InParanoid" id="C1FHH4"/>
<dbReference type="EMBL" id="CP001576">
    <property type="protein sequence ID" value="ACO70101.1"/>
    <property type="molecule type" value="Genomic_DNA"/>
</dbReference>
<accession>C1FHH4</accession>
<name>C1FHH4_MICCC</name>